<organism evidence="11">
    <name type="scientific">Lactobacillus delbrueckii subsp. lactis</name>
    <dbReference type="NCBI Taxonomy" id="29397"/>
    <lineage>
        <taxon>Bacteria</taxon>
        <taxon>Bacillati</taxon>
        <taxon>Bacillota</taxon>
        <taxon>Bacilli</taxon>
        <taxon>Lactobacillales</taxon>
        <taxon>Lactobacillaceae</taxon>
        <taxon>Lactobacillus</taxon>
    </lineage>
</organism>
<feature type="transmembrane region" description="Helical" evidence="9">
    <location>
        <begin position="123"/>
        <end position="145"/>
    </location>
</feature>
<comment type="function">
    <text evidence="9">This protein specifically catalyzes the removal of signal peptides from prolipoproteins.</text>
</comment>
<keyword evidence="3 9" id="KW-0645">Protease</keyword>
<dbReference type="Proteomes" id="UP001200334">
    <property type="component" value="Unassembled WGS sequence"/>
</dbReference>
<dbReference type="PRINTS" id="PR00781">
    <property type="entry name" value="LIPOSIGPTASE"/>
</dbReference>
<proteinExistence type="inferred from homology"/>
<dbReference type="UniPathway" id="UPA00665"/>
<feature type="transmembrane region" description="Helical" evidence="9">
    <location>
        <begin position="85"/>
        <end position="103"/>
    </location>
</feature>
<comment type="pathway">
    <text evidence="9">Protein modification; lipoprotein biosynthesis (signal peptide cleavage).</text>
</comment>
<accession>A0A061CEZ1</accession>
<gene>
    <name evidence="9 12" type="primary">lspA</name>
    <name evidence="11" type="ORF">DQL93_06280</name>
    <name evidence="12" type="ORF">LOB85_05910</name>
</gene>
<dbReference type="HAMAP" id="MF_00161">
    <property type="entry name" value="LspA"/>
    <property type="match status" value="1"/>
</dbReference>
<comment type="catalytic activity">
    <reaction evidence="9">
        <text>Release of signal peptides from bacterial membrane prolipoproteins. Hydrolyzes -Xaa-Yaa-Zaa-|-(S,diacylglyceryl)Cys-, in which Xaa is hydrophobic (preferably Leu), and Yaa (Ala or Ser) and Zaa (Gly or Ala) have small, neutral side chains.</text>
        <dbReference type="EC" id="3.4.23.36"/>
    </reaction>
</comment>
<dbReference type="RefSeq" id="WP_002876847.1">
    <property type="nucleotide sequence ID" value="NZ_BJLK01000021.1"/>
</dbReference>
<dbReference type="NCBIfam" id="TIGR00077">
    <property type="entry name" value="lspA"/>
    <property type="match status" value="1"/>
</dbReference>
<feature type="active site" evidence="9">
    <location>
        <position position="113"/>
    </location>
</feature>
<evidence type="ECO:0000256" key="8">
    <source>
        <dbReference type="ARBA" id="ARBA00023136"/>
    </source>
</evidence>
<evidence type="ECO:0000313" key="11">
    <source>
        <dbReference type="EMBL" id="AZA16172.1"/>
    </source>
</evidence>
<dbReference type="GeneID" id="69668944"/>
<comment type="similarity">
    <text evidence="1 9 10">Belongs to the peptidase A8 family.</text>
</comment>
<sequence>MQIVGLVIAALIAAADQALKYYIVTNYRLGEVHDVMPGLFSFTYIQNNGAAWNILSGKMWFFYVVSSVAIAVVLYYYFNKKYSHWMFKSGLVLVLGGIIGNLIDRLHLKYVIDMIQLDFVQFNIFNLADAAITVGVILIFSYLLFIERED</sequence>
<reference evidence="12 13" key="2">
    <citation type="submission" date="2021-12" db="EMBL/GenBank/DDBJ databases">
        <title>Antimicrobial susceptibility of Lactobacillus delbrueckii subsp. lactis obtained from milk products and other habitats.</title>
        <authorList>
            <person name="Shani N."/>
        </authorList>
    </citation>
    <scope>NUCLEOTIDE SEQUENCE [LARGE SCALE GENOMIC DNA]</scope>
    <source>
        <strain evidence="12 13">FAM 21755</strain>
    </source>
</reference>
<evidence type="ECO:0000256" key="4">
    <source>
        <dbReference type="ARBA" id="ARBA00022692"/>
    </source>
</evidence>
<dbReference type="GO" id="GO:0004190">
    <property type="term" value="F:aspartic-type endopeptidase activity"/>
    <property type="evidence" value="ECO:0007669"/>
    <property type="project" value="UniProtKB-UniRule"/>
</dbReference>
<keyword evidence="8 9" id="KW-0472">Membrane</keyword>
<evidence type="ECO:0000256" key="7">
    <source>
        <dbReference type="ARBA" id="ARBA00022989"/>
    </source>
</evidence>
<protein>
    <recommendedName>
        <fullName evidence="9">Lipoprotein signal peptidase</fullName>
        <ecNumber evidence="9">3.4.23.36</ecNumber>
    </recommendedName>
    <alternativeName>
        <fullName evidence="9">Prolipoprotein signal peptidase</fullName>
    </alternativeName>
    <alternativeName>
        <fullName evidence="9">Signal peptidase II</fullName>
        <shortName evidence="9">SPase II</shortName>
    </alternativeName>
</protein>
<dbReference type="OrthoDB" id="9810259at2"/>
<evidence type="ECO:0000313" key="12">
    <source>
        <dbReference type="EMBL" id="MCD5563647.1"/>
    </source>
</evidence>
<keyword evidence="5 9" id="KW-0064">Aspartyl protease</keyword>
<name>A0A061CEZ1_LACDL</name>
<evidence type="ECO:0000256" key="1">
    <source>
        <dbReference type="ARBA" id="ARBA00006139"/>
    </source>
</evidence>
<dbReference type="InterPro" id="IPR001872">
    <property type="entry name" value="Peptidase_A8"/>
</dbReference>
<evidence type="ECO:0000256" key="2">
    <source>
        <dbReference type="ARBA" id="ARBA00022475"/>
    </source>
</evidence>
<keyword evidence="2 9" id="KW-1003">Cell membrane</keyword>
<keyword evidence="7 9" id="KW-1133">Transmembrane helix</keyword>
<evidence type="ECO:0000313" key="13">
    <source>
        <dbReference type="Proteomes" id="UP001200334"/>
    </source>
</evidence>
<dbReference type="PANTHER" id="PTHR33695:SF1">
    <property type="entry name" value="LIPOPROTEIN SIGNAL PEPTIDASE"/>
    <property type="match status" value="1"/>
</dbReference>
<evidence type="ECO:0000256" key="3">
    <source>
        <dbReference type="ARBA" id="ARBA00022670"/>
    </source>
</evidence>
<evidence type="ECO:0000256" key="9">
    <source>
        <dbReference type="HAMAP-Rule" id="MF_00161"/>
    </source>
</evidence>
<dbReference type="GO" id="GO:0006508">
    <property type="term" value="P:proteolysis"/>
    <property type="evidence" value="ECO:0007669"/>
    <property type="project" value="UniProtKB-KW"/>
</dbReference>
<reference evidence="11" key="1">
    <citation type="submission" date="2018-07" db="EMBL/GenBank/DDBJ databases">
        <authorList>
            <person name="Somerville V."/>
        </authorList>
    </citation>
    <scope>NUCLEOTIDE SEQUENCE</scope>
    <source>
        <strain evidence="11">NWC_2_2</strain>
    </source>
</reference>
<dbReference type="Pfam" id="PF01252">
    <property type="entry name" value="Peptidase_A8"/>
    <property type="match status" value="1"/>
</dbReference>
<keyword evidence="4 9" id="KW-0812">Transmembrane</keyword>
<comment type="caution">
    <text evidence="9">Lacks conserved residue(s) required for the propagation of feature annotation.</text>
</comment>
<evidence type="ECO:0000256" key="6">
    <source>
        <dbReference type="ARBA" id="ARBA00022801"/>
    </source>
</evidence>
<keyword evidence="6 9" id="KW-0378">Hydrolase</keyword>
<dbReference type="PANTHER" id="PTHR33695">
    <property type="entry name" value="LIPOPROTEIN SIGNAL PEPTIDASE"/>
    <property type="match status" value="1"/>
</dbReference>
<dbReference type="AlphaFoldDB" id="A0A061CEZ1"/>
<comment type="subcellular location">
    <subcellularLocation>
        <location evidence="9">Cell membrane</location>
        <topology evidence="9">Multi-pass membrane protein</topology>
    </subcellularLocation>
</comment>
<dbReference type="EMBL" id="JAJNUY010000022">
    <property type="protein sequence ID" value="MCD5563647.1"/>
    <property type="molecule type" value="Genomic_DNA"/>
</dbReference>
<dbReference type="GO" id="GO:0005886">
    <property type="term" value="C:plasma membrane"/>
    <property type="evidence" value="ECO:0007669"/>
    <property type="project" value="UniProtKB-SubCell"/>
</dbReference>
<evidence type="ECO:0000256" key="5">
    <source>
        <dbReference type="ARBA" id="ARBA00022750"/>
    </source>
</evidence>
<feature type="transmembrane region" description="Helical" evidence="9">
    <location>
        <begin position="60"/>
        <end position="78"/>
    </location>
</feature>
<feature type="active site" evidence="9">
    <location>
        <position position="129"/>
    </location>
</feature>
<evidence type="ECO:0000256" key="10">
    <source>
        <dbReference type="RuleBase" id="RU004181"/>
    </source>
</evidence>
<dbReference type="EMBL" id="CP031023">
    <property type="protein sequence ID" value="AZA16172.1"/>
    <property type="molecule type" value="Genomic_DNA"/>
</dbReference>
<dbReference type="EC" id="3.4.23.36" evidence="9"/>